<dbReference type="AlphaFoldDB" id="A0A938B233"/>
<feature type="domain" description="MobA-like NTP transferase" evidence="1">
    <location>
        <begin position="13"/>
        <end position="164"/>
    </location>
</feature>
<sequence length="331" mass="37730">MALVAMSQPLDVIITAGDRWASRPVLGDNKAFLTLEGSPLINYVVSAVEQAQCTARIFVVGAVPRLEAALAAPHTPARGLRPLYCLEQGHTLYDNAWNAFLHTLPDYTPGTDWRVYLDTPAMDKAVLIVPGDIPLATPGELEAFVDGCNLSHYDYFVGLSTEEVLQAYYPRDGHPGIRMAYFTMRDLRARQNNLHLVKPLRLGNRHYIQKMYECRYQREWRNIMRVIWELCATQNGSLRVGWYYLCLHIARFLTTMGWQHARLFRPFFLEMPVVASVLSQLLQTRFTMVLAPYGGCALDVDNAEHYDAICTNFARWRTYQQTLAQGHKQAE</sequence>
<comment type="caution">
    <text evidence="2">The sequence shown here is derived from an EMBL/GenBank/DDBJ whole genome shotgun (WGS) entry which is preliminary data.</text>
</comment>
<evidence type="ECO:0000313" key="2">
    <source>
        <dbReference type="EMBL" id="MBM3223589.1"/>
    </source>
</evidence>
<dbReference type="Pfam" id="PF12804">
    <property type="entry name" value="NTP_transf_3"/>
    <property type="match status" value="1"/>
</dbReference>
<dbReference type="InterPro" id="IPR029044">
    <property type="entry name" value="Nucleotide-diphossugar_trans"/>
</dbReference>
<gene>
    <name evidence="2" type="ORF">FJZ47_07295</name>
</gene>
<evidence type="ECO:0000259" key="1">
    <source>
        <dbReference type="Pfam" id="PF12804"/>
    </source>
</evidence>
<name>A0A938B233_UNCTE</name>
<dbReference type="Proteomes" id="UP000712673">
    <property type="component" value="Unassembled WGS sequence"/>
</dbReference>
<protein>
    <recommendedName>
        <fullName evidence="1">MobA-like NTP transferase domain-containing protein</fullName>
    </recommendedName>
</protein>
<proteinExistence type="predicted"/>
<dbReference type="SUPFAM" id="SSF53448">
    <property type="entry name" value="Nucleotide-diphospho-sugar transferases"/>
    <property type="match status" value="1"/>
</dbReference>
<dbReference type="Gene3D" id="3.90.550.10">
    <property type="entry name" value="Spore Coat Polysaccharide Biosynthesis Protein SpsA, Chain A"/>
    <property type="match status" value="1"/>
</dbReference>
<dbReference type="EMBL" id="VGLS01000166">
    <property type="protein sequence ID" value="MBM3223589.1"/>
    <property type="molecule type" value="Genomic_DNA"/>
</dbReference>
<reference evidence="2" key="1">
    <citation type="submission" date="2019-03" db="EMBL/GenBank/DDBJ databases">
        <title>Lake Tanganyika Metagenome-Assembled Genomes (MAGs).</title>
        <authorList>
            <person name="Tran P."/>
        </authorList>
    </citation>
    <scope>NUCLEOTIDE SEQUENCE</scope>
    <source>
        <strain evidence="2">K_DeepCast_65m_m2_066</strain>
    </source>
</reference>
<organism evidence="2 3">
    <name type="scientific">Tectimicrobiota bacterium</name>
    <dbReference type="NCBI Taxonomy" id="2528274"/>
    <lineage>
        <taxon>Bacteria</taxon>
        <taxon>Pseudomonadati</taxon>
        <taxon>Nitrospinota/Tectimicrobiota group</taxon>
        <taxon>Candidatus Tectimicrobiota</taxon>
    </lineage>
</organism>
<accession>A0A938B233</accession>
<dbReference type="GO" id="GO:0016779">
    <property type="term" value="F:nucleotidyltransferase activity"/>
    <property type="evidence" value="ECO:0007669"/>
    <property type="project" value="UniProtKB-ARBA"/>
</dbReference>
<dbReference type="InterPro" id="IPR025877">
    <property type="entry name" value="MobA-like_NTP_Trfase"/>
</dbReference>
<evidence type="ECO:0000313" key="3">
    <source>
        <dbReference type="Proteomes" id="UP000712673"/>
    </source>
</evidence>